<evidence type="ECO:0000256" key="4">
    <source>
        <dbReference type="ARBA" id="ARBA00012670"/>
    </source>
</evidence>
<dbReference type="Gene3D" id="3.20.20.80">
    <property type="entry name" value="Glycosidases"/>
    <property type="match status" value="1"/>
</dbReference>
<sequence>MKLLRLYRIVCRNLIMLVVVWLTASPVHGGTQAQIIVSAAVDPKKIINQKLFGHNVLFAGNGMWDARRNYLETEAECLIKMLQPSVLRFPGGDISDLYIWEDGLGVSNTSLVTPQDTDIALEAEPDWTGVRNIRILDRHDGKYGDLGCFSFQDGVLLRGVVGLKATHPPGASVRPEKRLGQPEWYSHSYGIMEHLQLCELLGAEPIITVNYGSGLNKDGRVSTYVSLSQKVKRAAAWVALVNGNPEDQRLLGIDEEGRDWRTIGYWAGLRVARGRPAPYGVTYWEIGNEVFNRQAIGFCSAQTYAADYLEFVRAMKTVDPTIKIGAVGLAEPHGRGDADQELPWNETILQGAKNHLDFLSVHLYYPSASACPHSYQSQCWFMAVMGAASQAMADLKEIRRLIDTIYGPSETIPIVVSEYGVWPAESKSGGDYANLARALYDADLLMGLMTEGSDLGVDLAAAWNIHGNNPTAAIRFDFNTESRTLRPHFWAQQLLRNSLGNWILPVQVTCPTLAIGRLGNVGPLLAVPELQAMATLDLQGHLALAVLNRSLVSGLEADITIREYQPLPLATVQSCHGDSPAAHNEREPCRVRVQTRDYSHVAENFQYHFPPHSLTIIHLQRQSAQK</sequence>
<keyword evidence="5" id="KW-0378">Hydrolase</keyword>
<comment type="subunit">
    <text evidence="3">Homohexamer; trimer of dimers.</text>
</comment>
<dbReference type="PANTHER" id="PTHR43576">
    <property type="entry name" value="ALPHA-L-ARABINOFURANOSIDASE C-RELATED"/>
    <property type="match status" value="1"/>
</dbReference>
<comment type="similarity">
    <text evidence="2">Belongs to the glycosyl hydrolase 51 family.</text>
</comment>
<dbReference type="eggNOG" id="COG3534">
    <property type="taxonomic scope" value="Bacteria"/>
</dbReference>
<dbReference type="RefSeq" id="WP_013706309.1">
    <property type="nucleotide sequence ID" value="NC_015388.1"/>
</dbReference>
<dbReference type="Proteomes" id="UP000000483">
    <property type="component" value="Chromosome"/>
</dbReference>
<name>F2NHL0_DESAR</name>
<gene>
    <name evidence="9" type="ordered locus">Desac_1340</name>
</gene>
<evidence type="ECO:0000256" key="2">
    <source>
        <dbReference type="ARBA" id="ARBA00007186"/>
    </source>
</evidence>
<dbReference type="InterPro" id="IPR055235">
    <property type="entry name" value="ASD1_cat"/>
</dbReference>
<dbReference type="InterPro" id="IPR013780">
    <property type="entry name" value="Glyco_hydro_b"/>
</dbReference>
<dbReference type="KEGG" id="dao:Desac_1340"/>
<evidence type="ECO:0000256" key="6">
    <source>
        <dbReference type="ARBA" id="ARBA00023277"/>
    </source>
</evidence>
<evidence type="ECO:0000313" key="9">
    <source>
        <dbReference type="EMBL" id="AEB09197.1"/>
    </source>
</evidence>
<reference evidence="10" key="2">
    <citation type="submission" date="2011-03" db="EMBL/GenBank/DDBJ databases">
        <title>The complete genome of Desulfobacca acetoxidans DSM 11109.</title>
        <authorList>
            <consortium name="US DOE Joint Genome Institute (JGI-PGF)"/>
            <person name="Lucas S."/>
            <person name="Copeland A."/>
            <person name="Lapidus A."/>
            <person name="Bruce D."/>
            <person name="Goodwin L."/>
            <person name="Pitluck S."/>
            <person name="Peters L."/>
            <person name="Kyrpides N."/>
            <person name="Mavromatis K."/>
            <person name="Ivanova N."/>
            <person name="Ovchinnikova G."/>
            <person name="Teshima H."/>
            <person name="Detter J.C."/>
            <person name="Han C."/>
            <person name="Land M."/>
            <person name="Hauser L."/>
            <person name="Markowitz V."/>
            <person name="Cheng J.-F."/>
            <person name="Hugenholtz P."/>
            <person name="Woyke T."/>
            <person name="Wu D."/>
            <person name="Spring S."/>
            <person name="Schueler E."/>
            <person name="Brambilla E."/>
            <person name="Klenk H.-P."/>
            <person name="Eisen J.A."/>
        </authorList>
    </citation>
    <scope>NUCLEOTIDE SEQUENCE [LARGE SCALE GENOMIC DNA]</scope>
    <source>
        <strain evidence="10">ATCC 700848 / DSM 11109 / ASRB2</strain>
    </source>
</reference>
<dbReference type="SMART" id="SM00813">
    <property type="entry name" value="Alpha-L-AF_C"/>
    <property type="match status" value="1"/>
</dbReference>
<evidence type="ECO:0000256" key="7">
    <source>
        <dbReference type="ARBA" id="ARBA00023295"/>
    </source>
</evidence>
<dbReference type="OrthoDB" id="9758333at2"/>
<proteinExistence type="inferred from homology"/>
<dbReference type="STRING" id="880072.Desac_1340"/>
<dbReference type="Pfam" id="PF22848">
    <property type="entry name" value="ASD1_dom"/>
    <property type="match status" value="1"/>
</dbReference>
<dbReference type="Pfam" id="PF06964">
    <property type="entry name" value="Alpha-L-AF_C"/>
    <property type="match status" value="1"/>
</dbReference>
<keyword evidence="6" id="KW-0119">Carbohydrate metabolism</keyword>
<keyword evidence="7" id="KW-0326">Glycosidase</keyword>
<protein>
    <recommendedName>
        <fullName evidence="4">non-reducing end alpha-L-arabinofuranosidase</fullName>
        <ecNumber evidence="4">3.2.1.55</ecNumber>
    </recommendedName>
</protein>
<dbReference type="EC" id="3.2.1.55" evidence="4"/>
<evidence type="ECO:0000256" key="3">
    <source>
        <dbReference type="ARBA" id="ARBA00011165"/>
    </source>
</evidence>
<dbReference type="SUPFAM" id="SSF51445">
    <property type="entry name" value="(Trans)glycosidases"/>
    <property type="match status" value="1"/>
</dbReference>
<dbReference type="GO" id="GO:0046373">
    <property type="term" value="P:L-arabinose metabolic process"/>
    <property type="evidence" value="ECO:0007669"/>
    <property type="project" value="InterPro"/>
</dbReference>
<dbReference type="GO" id="GO:0046556">
    <property type="term" value="F:alpha-L-arabinofuranosidase activity"/>
    <property type="evidence" value="ECO:0007669"/>
    <property type="project" value="UniProtKB-EC"/>
</dbReference>
<dbReference type="GO" id="GO:0000272">
    <property type="term" value="P:polysaccharide catabolic process"/>
    <property type="evidence" value="ECO:0007669"/>
    <property type="project" value="TreeGrafter"/>
</dbReference>
<dbReference type="EMBL" id="CP002629">
    <property type="protein sequence ID" value="AEB09197.1"/>
    <property type="molecule type" value="Genomic_DNA"/>
</dbReference>
<organism evidence="9 10">
    <name type="scientific">Desulfobacca acetoxidans (strain ATCC 700848 / DSM 11109 / ASRB2)</name>
    <dbReference type="NCBI Taxonomy" id="880072"/>
    <lineage>
        <taxon>Bacteria</taxon>
        <taxon>Pseudomonadati</taxon>
        <taxon>Thermodesulfobacteriota</taxon>
        <taxon>Desulfobaccia</taxon>
        <taxon>Desulfobaccales</taxon>
        <taxon>Desulfobaccaceae</taxon>
        <taxon>Desulfobacca</taxon>
    </lineage>
</organism>
<feature type="domain" description="Alpha-L-arabinofuranosidase C-terminal" evidence="8">
    <location>
        <begin position="417"/>
        <end position="613"/>
    </location>
</feature>
<accession>F2NHL0</accession>
<dbReference type="Gene3D" id="2.60.40.1180">
    <property type="entry name" value="Golgi alpha-mannosidase II"/>
    <property type="match status" value="1"/>
</dbReference>
<evidence type="ECO:0000259" key="8">
    <source>
        <dbReference type="SMART" id="SM00813"/>
    </source>
</evidence>
<dbReference type="PANTHER" id="PTHR43576:SF3">
    <property type="entry name" value="ALPHA-L-ARABINOFURANOSIDASE C"/>
    <property type="match status" value="1"/>
</dbReference>
<evidence type="ECO:0000313" key="10">
    <source>
        <dbReference type="Proteomes" id="UP000000483"/>
    </source>
</evidence>
<evidence type="ECO:0000256" key="1">
    <source>
        <dbReference type="ARBA" id="ARBA00001462"/>
    </source>
</evidence>
<evidence type="ECO:0000256" key="5">
    <source>
        <dbReference type="ARBA" id="ARBA00022801"/>
    </source>
</evidence>
<dbReference type="SUPFAM" id="SSF51011">
    <property type="entry name" value="Glycosyl hydrolase domain"/>
    <property type="match status" value="1"/>
</dbReference>
<dbReference type="InterPro" id="IPR010720">
    <property type="entry name" value="Alpha-L-AF_C"/>
</dbReference>
<keyword evidence="10" id="KW-1185">Reference proteome</keyword>
<dbReference type="InterPro" id="IPR017853">
    <property type="entry name" value="GH"/>
</dbReference>
<dbReference type="HOGENOM" id="CLU_436625_0_0_7"/>
<reference evidence="9 10" key="1">
    <citation type="journal article" date="2011" name="Stand. Genomic Sci.">
        <title>Complete genome sequence of the acetate-degrading sulfate reducer Desulfobacca acetoxidans type strain (ASRB2).</title>
        <authorList>
            <person name="Goker M."/>
            <person name="Teshima H."/>
            <person name="Lapidus A."/>
            <person name="Nolan M."/>
            <person name="Lucas S."/>
            <person name="Hammon N."/>
            <person name="Deshpande S."/>
            <person name="Cheng J.F."/>
            <person name="Tapia R."/>
            <person name="Han C."/>
            <person name="Goodwin L."/>
            <person name="Pitluck S."/>
            <person name="Huntemann M."/>
            <person name="Liolios K."/>
            <person name="Ivanova N."/>
            <person name="Pagani I."/>
            <person name="Mavromatis K."/>
            <person name="Ovchinikova G."/>
            <person name="Pati A."/>
            <person name="Chen A."/>
            <person name="Palaniappan K."/>
            <person name="Land M."/>
            <person name="Hauser L."/>
            <person name="Brambilla E.M."/>
            <person name="Rohde M."/>
            <person name="Spring S."/>
            <person name="Detter J.C."/>
            <person name="Woyke T."/>
            <person name="Bristow J."/>
            <person name="Eisen J.A."/>
            <person name="Markowitz V."/>
            <person name="Hugenholtz P."/>
            <person name="Kyrpides N.C."/>
            <person name="Klenk H.P."/>
        </authorList>
    </citation>
    <scope>NUCLEOTIDE SEQUENCE [LARGE SCALE GENOMIC DNA]</scope>
    <source>
        <strain evidence="10">ATCC 700848 / DSM 11109 / ASRB2</strain>
    </source>
</reference>
<dbReference type="AlphaFoldDB" id="F2NHL0"/>
<comment type="catalytic activity">
    <reaction evidence="1">
        <text>Hydrolysis of terminal non-reducing alpha-L-arabinofuranoside residues in alpha-L-arabinosides.</text>
        <dbReference type="EC" id="3.2.1.55"/>
    </reaction>
</comment>